<dbReference type="RefSeq" id="WP_066308690.1">
    <property type="nucleotide sequence ID" value="NZ_LQRT01000002.1"/>
</dbReference>
<proteinExistence type="predicted"/>
<reference evidence="1 2" key="1">
    <citation type="submission" date="2016-01" db="EMBL/GenBank/DDBJ databases">
        <title>The draft genome sequence of Aquimarina sp. RZW4-3-2.</title>
        <authorList>
            <person name="Wang Y."/>
        </authorList>
    </citation>
    <scope>NUCLEOTIDE SEQUENCE [LARGE SCALE GENOMIC DNA]</scope>
    <source>
        <strain evidence="1 2">RZW4-3-2</strain>
    </source>
</reference>
<accession>A0A163BYQ1</accession>
<protein>
    <recommendedName>
        <fullName evidence="3">DUF4359 domain-containing protein</fullName>
    </recommendedName>
</protein>
<evidence type="ECO:0000313" key="1">
    <source>
        <dbReference type="EMBL" id="KZS41903.1"/>
    </source>
</evidence>
<dbReference type="STRING" id="1642818.AWE51_00205"/>
<evidence type="ECO:0000313" key="2">
    <source>
        <dbReference type="Proteomes" id="UP000076715"/>
    </source>
</evidence>
<gene>
    <name evidence="1" type="ORF">AWE51_00205</name>
</gene>
<keyword evidence="2" id="KW-1185">Reference proteome</keyword>
<organism evidence="1 2">
    <name type="scientific">Aquimarina aggregata</name>
    <dbReference type="NCBI Taxonomy" id="1642818"/>
    <lineage>
        <taxon>Bacteria</taxon>
        <taxon>Pseudomonadati</taxon>
        <taxon>Bacteroidota</taxon>
        <taxon>Flavobacteriia</taxon>
        <taxon>Flavobacteriales</taxon>
        <taxon>Flavobacteriaceae</taxon>
        <taxon>Aquimarina</taxon>
    </lineage>
</organism>
<name>A0A163BYQ1_9FLAO</name>
<dbReference type="AlphaFoldDB" id="A0A163BYQ1"/>
<evidence type="ECO:0008006" key="3">
    <source>
        <dbReference type="Google" id="ProtNLM"/>
    </source>
</evidence>
<comment type="caution">
    <text evidence="1">The sequence shown here is derived from an EMBL/GenBank/DDBJ whole genome shotgun (WGS) entry which is preliminary data.</text>
</comment>
<dbReference type="EMBL" id="LQRT01000002">
    <property type="protein sequence ID" value="KZS41903.1"/>
    <property type="molecule type" value="Genomic_DNA"/>
</dbReference>
<dbReference type="Proteomes" id="UP000076715">
    <property type="component" value="Unassembled WGS sequence"/>
</dbReference>
<sequence length="97" mass="11370">MNLLKNKRTLIIITVFIIVVITNPNNSDFKEYLIAKGNSKHYVEEFGGRTANFFLFSIFEINRERKHFKTPTVYRSIGVLNNFIVINDSREESEKVQ</sequence>